<evidence type="ECO:0000313" key="3">
    <source>
        <dbReference type="Proteomes" id="UP001141619"/>
    </source>
</evidence>
<comment type="caution">
    <text evidence="2">The sequence shown here is derived from an EMBL/GenBank/DDBJ whole genome shotgun (WGS) entry which is preliminary data.</text>
</comment>
<proteinExistence type="predicted"/>
<dbReference type="Proteomes" id="UP001141619">
    <property type="component" value="Unassembled WGS sequence"/>
</dbReference>
<accession>A0A9X3TZX1</accession>
<sequence>MTINLQAVEEMAGPEAAAKVDAGMHAAPRSGGKDDASDPQNSDNPAPQVGTGDLLQILYAHGNLIISEAAKDSLDDWALASLSADSKVEILSYSGTAGPAWAKTAPAAGPPNNEPAPGIATYSLHEAIRTAFKRALVVRDILIAHGVAESNITLRAIGPTGDQGPAERIDVVALKDG</sequence>
<dbReference type="AlphaFoldDB" id="A0A9X3TZX1"/>
<keyword evidence="3" id="KW-1185">Reference proteome</keyword>
<evidence type="ECO:0000313" key="2">
    <source>
        <dbReference type="EMBL" id="MDA5194893.1"/>
    </source>
</evidence>
<dbReference type="RefSeq" id="WP_274944599.1">
    <property type="nucleotide sequence ID" value="NZ_JANWOI010000004.1"/>
</dbReference>
<dbReference type="EMBL" id="JANWOI010000004">
    <property type="protein sequence ID" value="MDA5194893.1"/>
    <property type="molecule type" value="Genomic_DNA"/>
</dbReference>
<feature type="region of interest" description="Disordered" evidence="1">
    <location>
        <begin position="1"/>
        <end position="49"/>
    </location>
</feature>
<gene>
    <name evidence="2" type="ORF">NYP16_13115</name>
</gene>
<reference evidence="2" key="2">
    <citation type="journal article" date="2023" name="Syst. Appl. Microbiol.">
        <title>Govania unica gen. nov., sp. nov., a rare biosphere bacterium that represents a novel family in the class Alphaproteobacteria.</title>
        <authorList>
            <person name="Vandamme P."/>
            <person name="Peeters C."/>
            <person name="Hettiarachchi A."/>
            <person name="Cnockaert M."/>
            <person name="Carlier A."/>
        </authorList>
    </citation>
    <scope>NUCLEOTIDE SEQUENCE</scope>
    <source>
        <strain evidence="2">LMG 31809</strain>
    </source>
</reference>
<organism evidence="2 3">
    <name type="scientific">Govanella unica</name>
    <dbReference type="NCBI Taxonomy" id="2975056"/>
    <lineage>
        <taxon>Bacteria</taxon>
        <taxon>Pseudomonadati</taxon>
        <taxon>Pseudomonadota</taxon>
        <taxon>Alphaproteobacteria</taxon>
        <taxon>Emcibacterales</taxon>
        <taxon>Govanellaceae</taxon>
        <taxon>Govanella</taxon>
    </lineage>
</organism>
<reference evidence="2" key="1">
    <citation type="submission" date="2022-08" db="EMBL/GenBank/DDBJ databases">
        <authorList>
            <person name="Vandamme P."/>
            <person name="Hettiarachchi A."/>
            <person name="Peeters C."/>
            <person name="Cnockaert M."/>
            <person name="Carlier A."/>
        </authorList>
    </citation>
    <scope>NUCLEOTIDE SEQUENCE</scope>
    <source>
        <strain evidence="2">LMG 31809</strain>
    </source>
</reference>
<evidence type="ECO:0000256" key="1">
    <source>
        <dbReference type="SAM" id="MobiDB-lite"/>
    </source>
</evidence>
<protein>
    <submittedName>
        <fullName evidence="2">Uncharacterized protein</fullName>
    </submittedName>
</protein>
<name>A0A9X3TZX1_9PROT</name>